<dbReference type="GO" id="GO:0004252">
    <property type="term" value="F:serine-type endopeptidase activity"/>
    <property type="evidence" value="ECO:0007669"/>
    <property type="project" value="InterPro"/>
</dbReference>
<organism evidence="7 8">
    <name type="scientific">Croceibacterium salegens</name>
    <dbReference type="NCBI Taxonomy" id="1737568"/>
    <lineage>
        <taxon>Bacteria</taxon>
        <taxon>Pseudomonadati</taxon>
        <taxon>Pseudomonadota</taxon>
        <taxon>Alphaproteobacteria</taxon>
        <taxon>Sphingomonadales</taxon>
        <taxon>Erythrobacteraceae</taxon>
        <taxon>Croceibacterium</taxon>
    </lineage>
</organism>
<dbReference type="Proteomes" id="UP000433652">
    <property type="component" value="Unassembled WGS sequence"/>
</dbReference>
<keyword evidence="3" id="KW-0720">Serine protease</keyword>
<proteinExistence type="predicted"/>
<dbReference type="InterPro" id="IPR001375">
    <property type="entry name" value="Peptidase_S9_cat"/>
</dbReference>
<dbReference type="GO" id="GO:0005829">
    <property type="term" value="C:cytosol"/>
    <property type="evidence" value="ECO:0007669"/>
    <property type="project" value="TreeGrafter"/>
</dbReference>
<keyword evidence="2" id="KW-0378">Hydrolase</keyword>
<keyword evidence="8" id="KW-1185">Reference proteome</keyword>
<evidence type="ECO:0000256" key="4">
    <source>
        <dbReference type="SAM" id="SignalP"/>
    </source>
</evidence>
<dbReference type="OrthoDB" id="9801421at2"/>
<dbReference type="Gene3D" id="2.130.10.120">
    <property type="entry name" value="Prolyl oligopeptidase, N-terminal domain"/>
    <property type="match status" value="1"/>
</dbReference>
<gene>
    <name evidence="7" type="ORF">GRI89_07145</name>
</gene>
<feature type="chain" id="PRO_5026342603" evidence="4">
    <location>
        <begin position="21"/>
        <end position="701"/>
    </location>
</feature>
<protein>
    <submittedName>
        <fullName evidence="7">Prolyl oligopeptidase family serine peptidase</fullName>
    </submittedName>
</protein>
<dbReference type="Pfam" id="PF02897">
    <property type="entry name" value="Peptidase_S9_N"/>
    <property type="match status" value="1"/>
</dbReference>
<evidence type="ECO:0000259" key="5">
    <source>
        <dbReference type="Pfam" id="PF00326"/>
    </source>
</evidence>
<dbReference type="PRINTS" id="PR00862">
    <property type="entry name" value="PROLIGOPTASE"/>
</dbReference>
<dbReference type="GO" id="GO:0006508">
    <property type="term" value="P:proteolysis"/>
    <property type="evidence" value="ECO:0007669"/>
    <property type="project" value="UniProtKB-KW"/>
</dbReference>
<dbReference type="EMBL" id="WTYM01000033">
    <property type="protein sequence ID" value="MXO59315.1"/>
    <property type="molecule type" value="Genomic_DNA"/>
</dbReference>
<evidence type="ECO:0000256" key="2">
    <source>
        <dbReference type="ARBA" id="ARBA00022801"/>
    </source>
</evidence>
<dbReference type="AlphaFoldDB" id="A0A6I4STT4"/>
<comment type="caution">
    <text evidence="7">The sequence shown here is derived from an EMBL/GenBank/DDBJ whole genome shotgun (WGS) entry which is preliminary data.</text>
</comment>
<dbReference type="InterPro" id="IPR029058">
    <property type="entry name" value="AB_hydrolase_fold"/>
</dbReference>
<evidence type="ECO:0000256" key="3">
    <source>
        <dbReference type="ARBA" id="ARBA00022825"/>
    </source>
</evidence>
<keyword evidence="1" id="KW-0645">Protease</keyword>
<feature type="domain" description="Peptidase S9 prolyl oligopeptidase catalytic" evidence="5">
    <location>
        <begin position="495"/>
        <end position="698"/>
    </location>
</feature>
<reference evidence="7 8" key="1">
    <citation type="submission" date="2019-12" db="EMBL/GenBank/DDBJ databases">
        <title>Genomic-based taxomic classification of the family Erythrobacteraceae.</title>
        <authorList>
            <person name="Xu L."/>
        </authorList>
    </citation>
    <scope>NUCLEOTIDE SEQUENCE [LARGE SCALE GENOMIC DNA]</scope>
    <source>
        <strain evidence="7 8">MCCC 1K01500</strain>
    </source>
</reference>
<evidence type="ECO:0000256" key="1">
    <source>
        <dbReference type="ARBA" id="ARBA00022670"/>
    </source>
</evidence>
<feature type="signal peptide" evidence="4">
    <location>
        <begin position="1"/>
        <end position="20"/>
    </location>
</feature>
<dbReference type="SUPFAM" id="SSF53474">
    <property type="entry name" value="alpha/beta-Hydrolases"/>
    <property type="match status" value="1"/>
</dbReference>
<dbReference type="InterPro" id="IPR002470">
    <property type="entry name" value="Peptidase_S9A"/>
</dbReference>
<dbReference type="GO" id="GO:0070012">
    <property type="term" value="F:oligopeptidase activity"/>
    <property type="evidence" value="ECO:0007669"/>
    <property type="project" value="TreeGrafter"/>
</dbReference>
<dbReference type="Gene3D" id="3.40.50.1820">
    <property type="entry name" value="alpha/beta hydrolase"/>
    <property type="match status" value="1"/>
</dbReference>
<evidence type="ECO:0000259" key="6">
    <source>
        <dbReference type="Pfam" id="PF02897"/>
    </source>
</evidence>
<dbReference type="PANTHER" id="PTHR42881">
    <property type="entry name" value="PROLYL ENDOPEPTIDASE"/>
    <property type="match status" value="1"/>
</dbReference>
<feature type="domain" description="Peptidase S9A N-terminal" evidence="6">
    <location>
        <begin position="18"/>
        <end position="422"/>
    </location>
</feature>
<dbReference type="PANTHER" id="PTHR42881:SF13">
    <property type="entry name" value="PROLYL ENDOPEPTIDASE"/>
    <property type="match status" value="1"/>
</dbReference>
<dbReference type="SUPFAM" id="SSF50993">
    <property type="entry name" value="Peptidase/esterase 'gauge' domain"/>
    <property type="match status" value="1"/>
</dbReference>
<name>A0A6I4STT4_9SPHN</name>
<accession>A0A6I4STT4</accession>
<dbReference type="InterPro" id="IPR023302">
    <property type="entry name" value="Pept_S9A_N"/>
</dbReference>
<sequence length="701" mass="76596">MRIFRLSLPLLAAMSTPVMAQDTNEDPYIWLEAPASPEAMAWVEAHNAVTTKRFEADPLYKTLYDEAYAILSSPDRIPSVSFRKDKLYNFWQDGEHLRGIWRRTTLDSYRTAAPQWETILDIDALGKAEGKSWVYKGVSCLRPEERLCLVALSDGGADATEVREFDLATKSFVEGGFFIPMSQQAYDWVDENHLLVATNWTGKDLTGSGYPYIVKRVTRGQPLANAVEIFRGGKDDVGTFSGVVRDGDGNQVEMLVQATDIFHSNTYVIVDGEPKQLAIPQKSSVNGMVSGRVIVGLDEDWSVGGTTYKAGSVVALDRAAMLADPANLAPTLIWAPGPREAIQSIATTKDRLLLATLDNVSGRITSYEPLPGGAWAAHRLPLPDNMALGISAADDDSNRVLIGAESFLTPDSLYLADAASNAAPETLKTLKTQFSAPGYTVEQHEAASSDGTKIPYFVIRAKDAPMDGTTPTVIYAYGGFSSSETPFYSGTVGKLWLERGGAYVLANIRGGGEFGPAWHEAGLGTKRQIIYDDFTAVAKDVIARGLSSPAYLGMYGGSNGGLLAGVTMVQHPELYSAIGIQVPLLDMIRISKIARGASWQGEYGNADTDPEVRAFWEKTSPYQNLDPNGKYPEPWIFTTTRDDRTGPQHARKFAARMEEYGLPFLFYENTEGGHGSGADVRQSAVMYAQMYTYFAEKLCLK</sequence>
<evidence type="ECO:0000313" key="7">
    <source>
        <dbReference type="EMBL" id="MXO59315.1"/>
    </source>
</evidence>
<dbReference type="InterPro" id="IPR051167">
    <property type="entry name" value="Prolyl_oligopep/macrocyclase"/>
</dbReference>
<dbReference type="Pfam" id="PF00326">
    <property type="entry name" value="Peptidase_S9"/>
    <property type="match status" value="1"/>
</dbReference>
<keyword evidence="4" id="KW-0732">Signal</keyword>
<evidence type="ECO:0000313" key="8">
    <source>
        <dbReference type="Proteomes" id="UP000433652"/>
    </source>
</evidence>